<dbReference type="SUPFAM" id="SSF63825">
    <property type="entry name" value="YWTD domain"/>
    <property type="match status" value="1"/>
</dbReference>
<dbReference type="Gene3D" id="2.130.10.10">
    <property type="entry name" value="YVTN repeat-like/Quinoprotein amine dehydrogenase"/>
    <property type="match status" value="2"/>
</dbReference>
<dbReference type="Gene3D" id="2.60.40.10">
    <property type="entry name" value="Immunoglobulins"/>
    <property type="match status" value="2"/>
</dbReference>
<dbReference type="RefSeq" id="WP_136643785.1">
    <property type="nucleotide sequence ID" value="NZ_QYRT01000072.1"/>
</dbReference>
<dbReference type="Proteomes" id="UP000306192">
    <property type="component" value="Unassembled WGS sequence"/>
</dbReference>
<organism evidence="2 3">
    <name type="scientific">Subtercola vilae</name>
    <dbReference type="NCBI Taxonomy" id="2056433"/>
    <lineage>
        <taxon>Bacteria</taxon>
        <taxon>Bacillati</taxon>
        <taxon>Actinomycetota</taxon>
        <taxon>Actinomycetes</taxon>
        <taxon>Micrococcales</taxon>
        <taxon>Microbacteriaceae</taxon>
        <taxon>Subtercola</taxon>
    </lineage>
</organism>
<dbReference type="InterPro" id="IPR015943">
    <property type="entry name" value="WD40/YVTN_repeat-like_dom_sf"/>
</dbReference>
<dbReference type="EMBL" id="QYRT01000072">
    <property type="protein sequence ID" value="TIH27962.1"/>
    <property type="molecule type" value="Genomic_DNA"/>
</dbReference>
<evidence type="ECO:0000313" key="2">
    <source>
        <dbReference type="EMBL" id="TIH27962.1"/>
    </source>
</evidence>
<gene>
    <name evidence="2" type="ORF">D4765_18525</name>
</gene>
<dbReference type="GO" id="GO:0005509">
    <property type="term" value="F:calcium ion binding"/>
    <property type="evidence" value="ECO:0007669"/>
    <property type="project" value="InterPro"/>
</dbReference>
<dbReference type="PANTHER" id="PTHR47197">
    <property type="entry name" value="PROTEIN NIRF"/>
    <property type="match status" value="1"/>
</dbReference>
<proteinExistence type="predicted"/>
<feature type="compositionally biased region" description="Gly residues" evidence="1">
    <location>
        <begin position="550"/>
        <end position="568"/>
    </location>
</feature>
<feature type="region of interest" description="Disordered" evidence="1">
    <location>
        <begin position="550"/>
        <end position="575"/>
    </location>
</feature>
<accession>A0A4T2BCQ3</accession>
<protein>
    <submittedName>
        <fullName evidence="2">YncE family protein</fullName>
    </submittedName>
</protein>
<dbReference type="SUPFAM" id="SSF63829">
    <property type="entry name" value="Calcium-dependent phosphotriesterase"/>
    <property type="match status" value="1"/>
</dbReference>
<evidence type="ECO:0000313" key="3">
    <source>
        <dbReference type="Proteomes" id="UP000306192"/>
    </source>
</evidence>
<dbReference type="PANTHER" id="PTHR47197:SF3">
    <property type="entry name" value="DIHYDRO-HEME D1 DEHYDROGENASE"/>
    <property type="match status" value="1"/>
</dbReference>
<dbReference type="InterPro" id="IPR013783">
    <property type="entry name" value="Ig-like_fold"/>
</dbReference>
<sequence>MMYLWKKSRGRVAGVRAVPVPVWVPVSRLGMVCAVLAVAGLVVGIPSVTGVGAAGAVAAPGDATTIALGGIPSALAVDPVSHEVYATDQSSNVVRRFDGRTPGGPVSTIAVGDGPMAIAIDAGAREVFVADTALGTVSVFSADVAAPTAQLIASIPSPSAIAIDPETHVVYVTSSTGNTVNAFDGTAVSPVLTTVAVGSMPEGVTIDSETHEVFVANSADNTVSRFRGATTELRGGAAAVDLSTMSTIAVGDGPMGVAIDESNKAVFVTDLRAGWVSKFDGAAAAPTVTNLIVGRGPSGIVVDQTSHSAFASNSLDVSVSQFDTTSEIPPVLTLPTGKAPKGIGVDESTGTVFTANRLGASVSSLRPGVPVAAAITSAAPLAATIGVPYSYTVTTSGNPVPTVFFGGTAPAGLTWNAATQTLAGTPTVVGDSTISIEAKNFASTSVALTYPFVVNPPAPALAASGTLPNATVGTAYRYEILAAGSSPATCAVTSGRLPAGLSLGAATCLITGTATAAGSVDFFVTATGAGGAASGNYSIVVTPSGTGGGCTASGESGAGSGSGAGFGGSTDRPKC</sequence>
<reference evidence="2 3" key="1">
    <citation type="journal article" date="2019" name="Microorganisms">
        <title>Systematic Affiliation and Genome Analysis of Subtercola vilae DB165(T) with Particular Emphasis on Cold Adaptation of an Isolate from a High-Altitude Cold Volcano Lake.</title>
        <authorList>
            <person name="Villalobos A.S."/>
            <person name="Wiese J."/>
            <person name="Imhoff J.F."/>
            <person name="Dorador C."/>
            <person name="Keller A."/>
            <person name="Hentschel U."/>
        </authorList>
    </citation>
    <scope>NUCLEOTIDE SEQUENCE [LARGE SCALE GENOMIC DNA]</scope>
    <source>
        <strain evidence="2 3">DB165</strain>
    </source>
</reference>
<evidence type="ECO:0000256" key="1">
    <source>
        <dbReference type="SAM" id="MobiDB-lite"/>
    </source>
</evidence>
<dbReference type="InterPro" id="IPR015919">
    <property type="entry name" value="Cadherin-like_sf"/>
</dbReference>
<keyword evidence="3" id="KW-1185">Reference proteome</keyword>
<dbReference type="OrthoDB" id="5123215at2"/>
<comment type="caution">
    <text evidence="2">The sequence shown here is derived from an EMBL/GenBank/DDBJ whole genome shotgun (WGS) entry which is preliminary data.</text>
</comment>
<dbReference type="SUPFAM" id="SSF49313">
    <property type="entry name" value="Cadherin-like"/>
    <property type="match status" value="2"/>
</dbReference>
<dbReference type="InterPro" id="IPR051200">
    <property type="entry name" value="Host-pathogen_enzymatic-act"/>
</dbReference>
<name>A0A4T2BCQ3_9MICO</name>
<dbReference type="GO" id="GO:0016020">
    <property type="term" value="C:membrane"/>
    <property type="evidence" value="ECO:0007669"/>
    <property type="project" value="InterPro"/>
</dbReference>
<dbReference type="GO" id="GO:0005975">
    <property type="term" value="P:carbohydrate metabolic process"/>
    <property type="evidence" value="ECO:0007669"/>
    <property type="project" value="UniProtKB-ARBA"/>
</dbReference>
<dbReference type="Pfam" id="PF05345">
    <property type="entry name" value="He_PIG"/>
    <property type="match status" value="2"/>
</dbReference>
<dbReference type="AlphaFoldDB" id="A0A4T2BCQ3"/>